<proteinExistence type="predicted"/>
<gene>
    <name evidence="1" type="ORF">FHU31_003205</name>
</gene>
<organism evidence="1 2">
    <name type="scientific">Mycolicibacterium fluoranthenivorans</name>
    <dbReference type="NCBI Taxonomy" id="258505"/>
    <lineage>
        <taxon>Bacteria</taxon>
        <taxon>Bacillati</taxon>
        <taxon>Actinomycetota</taxon>
        <taxon>Actinomycetes</taxon>
        <taxon>Mycobacteriales</taxon>
        <taxon>Mycobacteriaceae</taxon>
        <taxon>Mycolicibacterium</taxon>
    </lineage>
</organism>
<keyword evidence="2" id="KW-1185">Reference proteome</keyword>
<sequence length="34" mass="3655">MQEVADNVFCVEGTAVNWVVRAGHTAGHRTTNAL</sequence>
<comment type="caution">
    <text evidence="1">The sequence shown here is derived from an EMBL/GenBank/DDBJ whole genome shotgun (WGS) entry which is preliminary data.</text>
</comment>
<protein>
    <submittedName>
        <fullName evidence="1">Uncharacterized protein</fullName>
    </submittedName>
</protein>
<dbReference type="Proteomes" id="UP000547444">
    <property type="component" value="Unassembled WGS sequence"/>
</dbReference>
<evidence type="ECO:0000313" key="2">
    <source>
        <dbReference type="Proteomes" id="UP000547444"/>
    </source>
</evidence>
<name>A0A7X5U0Q8_9MYCO</name>
<dbReference type="EMBL" id="JAANOW010000001">
    <property type="protein sequence ID" value="NIH96249.1"/>
    <property type="molecule type" value="Genomic_DNA"/>
</dbReference>
<reference evidence="1 2" key="1">
    <citation type="submission" date="2020-03" db="EMBL/GenBank/DDBJ databases">
        <title>Sequencing the genomes of 1000 actinobacteria strains.</title>
        <authorList>
            <person name="Klenk H.-P."/>
        </authorList>
    </citation>
    <scope>NUCLEOTIDE SEQUENCE [LARGE SCALE GENOMIC DNA]</scope>
    <source>
        <strain evidence="1 2">DSM 44556</strain>
    </source>
</reference>
<dbReference type="AlphaFoldDB" id="A0A7X5U0Q8"/>
<accession>A0A7X5U0Q8</accession>
<evidence type="ECO:0000313" key="1">
    <source>
        <dbReference type="EMBL" id="NIH96249.1"/>
    </source>
</evidence>